<dbReference type="OrthoDB" id="2692137at2759"/>
<evidence type="ECO:0000313" key="2">
    <source>
        <dbReference type="Proteomes" id="UP000053820"/>
    </source>
</evidence>
<evidence type="ECO:0000313" key="1">
    <source>
        <dbReference type="EMBL" id="KIJ58569.1"/>
    </source>
</evidence>
<proteinExistence type="predicted"/>
<name>A0A0C9UZX2_9AGAM</name>
<dbReference type="Proteomes" id="UP000053820">
    <property type="component" value="Unassembled WGS sequence"/>
</dbReference>
<reference evidence="1 2" key="1">
    <citation type="submission" date="2014-04" db="EMBL/GenBank/DDBJ databases">
        <title>Evolutionary Origins and Diversification of the Mycorrhizal Mutualists.</title>
        <authorList>
            <consortium name="DOE Joint Genome Institute"/>
            <consortium name="Mycorrhizal Genomics Consortium"/>
            <person name="Kohler A."/>
            <person name="Kuo A."/>
            <person name="Nagy L.G."/>
            <person name="Floudas D."/>
            <person name="Copeland A."/>
            <person name="Barry K.W."/>
            <person name="Cichocki N."/>
            <person name="Veneault-Fourrey C."/>
            <person name="LaButti K."/>
            <person name="Lindquist E.A."/>
            <person name="Lipzen A."/>
            <person name="Lundell T."/>
            <person name="Morin E."/>
            <person name="Murat C."/>
            <person name="Riley R."/>
            <person name="Ohm R."/>
            <person name="Sun H."/>
            <person name="Tunlid A."/>
            <person name="Henrissat B."/>
            <person name="Grigoriev I.V."/>
            <person name="Hibbett D.S."/>
            <person name="Martin F."/>
        </authorList>
    </citation>
    <scope>NUCLEOTIDE SEQUENCE [LARGE SCALE GENOMIC DNA]</scope>
    <source>
        <strain evidence="1 2">MD-312</strain>
    </source>
</reference>
<dbReference type="HOGENOM" id="CLU_2121402_0_0_1"/>
<sequence length="114" mass="13325">MSPNMDYIPLYIFGSAQLCARRDGCWGYVDPFQSPQDFANEFTWVPLIPKLGCLHNEELKDHKWVIWHMLTVVDIFKENLNQDLNVGHLLKHFISALQACVVFVTEKAERFQTR</sequence>
<gene>
    <name evidence="1" type="ORF">HYDPIDRAFT_34044</name>
</gene>
<protein>
    <submittedName>
        <fullName evidence="1">Uncharacterized protein</fullName>
    </submittedName>
</protein>
<dbReference type="EMBL" id="KN839926">
    <property type="protein sequence ID" value="KIJ58569.1"/>
    <property type="molecule type" value="Genomic_DNA"/>
</dbReference>
<organism evidence="1 2">
    <name type="scientific">Hydnomerulius pinastri MD-312</name>
    <dbReference type="NCBI Taxonomy" id="994086"/>
    <lineage>
        <taxon>Eukaryota</taxon>
        <taxon>Fungi</taxon>
        <taxon>Dikarya</taxon>
        <taxon>Basidiomycota</taxon>
        <taxon>Agaricomycotina</taxon>
        <taxon>Agaricomycetes</taxon>
        <taxon>Agaricomycetidae</taxon>
        <taxon>Boletales</taxon>
        <taxon>Boletales incertae sedis</taxon>
        <taxon>Leucogyrophana</taxon>
    </lineage>
</organism>
<accession>A0A0C9UZX2</accession>
<dbReference type="AlphaFoldDB" id="A0A0C9UZX2"/>
<keyword evidence="2" id="KW-1185">Reference proteome</keyword>